<evidence type="ECO:0000256" key="2">
    <source>
        <dbReference type="ARBA" id="ARBA00022475"/>
    </source>
</evidence>
<dbReference type="AlphaFoldDB" id="A0A6N2RB39"/>
<accession>A0A6N2RB39</accession>
<evidence type="ECO:0000256" key="1">
    <source>
        <dbReference type="ARBA" id="ARBA00004651"/>
    </source>
</evidence>
<feature type="transmembrane region" description="Helical" evidence="6">
    <location>
        <begin position="56"/>
        <end position="81"/>
    </location>
</feature>
<evidence type="ECO:0000256" key="6">
    <source>
        <dbReference type="SAM" id="Phobius"/>
    </source>
</evidence>
<organism evidence="7">
    <name type="scientific">Bacteroides intestinalis</name>
    <dbReference type="NCBI Taxonomy" id="329854"/>
    <lineage>
        <taxon>Bacteria</taxon>
        <taxon>Pseudomonadati</taxon>
        <taxon>Bacteroidota</taxon>
        <taxon>Bacteroidia</taxon>
        <taxon>Bacteroidales</taxon>
        <taxon>Bacteroidaceae</taxon>
        <taxon>Bacteroides</taxon>
    </lineage>
</organism>
<dbReference type="InterPro" id="IPR002528">
    <property type="entry name" value="MATE_fam"/>
</dbReference>
<reference evidence="7" key="1">
    <citation type="submission" date="2019-11" db="EMBL/GenBank/DDBJ databases">
        <authorList>
            <person name="Feng L."/>
        </authorList>
    </citation>
    <scope>NUCLEOTIDE SEQUENCE</scope>
    <source>
        <strain evidence="7">BintestinalisLFYP9</strain>
    </source>
</reference>
<dbReference type="RefSeq" id="WP_230372595.1">
    <property type="nucleotide sequence ID" value="NZ_BAABZC010000004.1"/>
</dbReference>
<dbReference type="Pfam" id="PF01554">
    <property type="entry name" value="MatE"/>
    <property type="match status" value="1"/>
</dbReference>
<feature type="transmembrane region" description="Helical" evidence="6">
    <location>
        <begin position="21"/>
        <end position="44"/>
    </location>
</feature>
<dbReference type="PANTHER" id="PTHR43823:SF3">
    <property type="entry name" value="MULTIDRUG EXPORT PROTEIN MEPA"/>
    <property type="match status" value="1"/>
</dbReference>
<keyword evidence="5 6" id="KW-0472">Membrane</keyword>
<dbReference type="GO" id="GO:0042910">
    <property type="term" value="F:xenobiotic transmembrane transporter activity"/>
    <property type="evidence" value="ECO:0007669"/>
    <property type="project" value="InterPro"/>
</dbReference>
<name>A0A6N2RB39_9BACE</name>
<sequence>MQRDNLDFKNMSVSKLFTKQLFPTLLGMVSSALFTVVDGIFVGRGIGSDAIAAVNIAAPIFMIAAGLGLMFGMGGGILASINLSRGKLVVANINVTQSIVMLTIVSIIMGILFWENWWGHFLRRYRFLILAGLVLLYTACMVRRDGNLACGGGGRYYYNNPYFAMQKEGLVLIYL</sequence>
<keyword evidence="4 6" id="KW-1133">Transmembrane helix</keyword>
<dbReference type="GO" id="GO:0015297">
    <property type="term" value="F:antiporter activity"/>
    <property type="evidence" value="ECO:0007669"/>
    <property type="project" value="InterPro"/>
</dbReference>
<evidence type="ECO:0000256" key="3">
    <source>
        <dbReference type="ARBA" id="ARBA00022692"/>
    </source>
</evidence>
<feature type="transmembrane region" description="Helical" evidence="6">
    <location>
        <begin position="125"/>
        <end position="142"/>
    </location>
</feature>
<comment type="subcellular location">
    <subcellularLocation>
        <location evidence="1">Cell membrane</location>
        <topology evidence="1">Multi-pass membrane protein</topology>
    </subcellularLocation>
</comment>
<keyword evidence="3 6" id="KW-0812">Transmembrane</keyword>
<evidence type="ECO:0000313" key="7">
    <source>
        <dbReference type="EMBL" id="VYS77924.1"/>
    </source>
</evidence>
<dbReference type="InterPro" id="IPR051327">
    <property type="entry name" value="MATE_MepA_subfamily"/>
</dbReference>
<dbReference type="GO" id="GO:0005886">
    <property type="term" value="C:plasma membrane"/>
    <property type="evidence" value="ECO:0007669"/>
    <property type="project" value="UniProtKB-SubCell"/>
</dbReference>
<protein>
    <submittedName>
        <fullName evidence="7">Multidrug efflux pump VmrA</fullName>
    </submittedName>
</protein>
<dbReference type="EMBL" id="CACRSU010000007">
    <property type="protein sequence ID" value="VYS77924.1"/>
    <property type="molecule type" value="Genomic_DNA"/>
</dbReference>
<gene>
    <name evidence="7" type="ORF">BILFYP9_00542</name>
</gene>
<keyword evidence="2" id="KW-1003">Cell membrane</keyword>
<proteinExistence type="predicted"/>
<evidence type="ECO:0000256" key="5">
    <source>
        <dbReference type="ARBA" id="ARBA00023136"/>
    </source>
</evidence>
<dbReference type="PANTHER" id="PTHR43823">
    <property type="entry name" value="SPORULATION PROTEIN YKVU"/>
    <property type="match status" value="1"/>
</dbReference>
<feature type="transmembrane region" description="Helical" evidence="6">
    <location>
        <begin position="93"/>
        <end position="113"/>
    </location>
</feature>
<evidence type="ECO:0000256" key="4">
    <source>
        <dbReference type="ARBA" id="ARBA00022989"/>
    </source>
</evidence>